<evidence type="ECO:0000256" key="4">
    <source>
        <dbReference type="ARBA" id="ARBA00022692"/>
    </source>
</evidence>
<sequence>MRTIPVTSDTLDASQADLGRLVLRVALALLLLFHGVSKLIGGIDFITGMLEKMGLPGALGYLVYIGEVIAPLLILVGVWTRLAALIVAGNMVVAVLLVHAKEFFTMSQTGGWALELQGMYFFAAIAVALLGAGRYSIGGRGGKWN</sequence>
<evidence type="ECO:0000313" key="9">
    <source>
        <dbReference type="Proteomes" id="UP001596031"/>
    </source>
</evidence>
<feature type="transmembrane region" description="Helical" evidence="7">
    <location>
        <begin position="53"/>
        <end position="75"/>
    </location>
</feature>
<dbReference type="Pfam" id="PF07681">
    <property type="entry name" value="DoxX"/>
    <property type="match status" value="1"/>
</dbReference>
<organism evidence="8 9">
    <name type="scientific">Massilia jejuensis</name>
    <dbReference type="NCBI Taxonomy" id="648894"/>
    <lineage>
        <taxon>Bacteria</taxon>
        <taxon>Pseudomonadati</taxon>
        <taxon>Pseudomonadota</taxon>
        <taxon>Betaproteobacteria</taxon>
        <taxon>Burkholderiales</taxon>
        <taxon>Oxalobacteraceae</taxon>
        <taxon>Telluria group</taxon>
        <taxon>Massilia</taxon>
    </lineage>
</organism>
<accession>A0ABW0PEA9</accession>
<proteinExistence type="inferred from homology"/>
<feature type="transmembrane region" description="Helical" evidence="7">
    <location>
        <begin position="82"/>
        <end position="100"/>
    </location>
</feature>
<dbReference type="RefSeq" id="WP_379718428.1">
    <property type="nucleotide sequence ID" value="NZ_JBHSMS010000023.1"/>
</dbReference>
<evidence type="ECO:0000256" key="3">
    <source>
        <dbReference type="ARBA" id="ARBA00022475"/>
    </source>
</evidence>
<evidence type="ECO:0000256" key="7">
    <source>
        <dbReference type="SAM" id="Phobius"/>
    </source>
</evidence>
<reference evidence="9" key="1">
    <citation type="journal article" date="2019" name="Int. J. Syst. Evol. Microbiol.">
        <title>The Global Catalogue of Microorganisms (GCM) 10K type strain sequencing project: providing services to taxonomists for standard genome sequencing and annotation.</title>
        <authorList>
            <consortium name="The Broad Institute Genomics Platform"/>
            <consortium name="The Broad Institute Genome Sequencing Center for Infectious Disease"/>
            <person name="Wu L."/>
            <person name="Ma J."/>
        </authorList>
    </citation>
    <scope>NUCLEOTIDE SEQUENCE [LARGE SCALE GENOMIC DNA]</scope>
    <source>
        <strain evidence="9">CCUG 38813</strain>
    </source>
</reference>
<evidence type="ECO:0000256" key="1">
    <source>
        <dbReference type="ARBA" id="ARBA00004651"/>
    </source>
</evidence>
<keyword evidence="5 7" id="KW-1133">Transmembrane helix</keyword>
<dbReference type="PANTHER" id="PTHR33452:SF1">
    <property type="entry name" value="INNER MEMBRANE PROTEIN YPHA-RELATED"/>
    <property type="match status" value="1"/>
</dbReference>
<dbReference type="Proteomes" id="UP001596031">
    <property type="component" value="Unassembled WGS sequence"/>
</dbReference>
<feature type="transmembrane region" description="Helical" evidence="7">
    <location>
        <begin position="21"/>
        <end position="41"/>
    </location>
</feature>
<evidence type="ECO:0000313" key="8">
    <source>
        <dbReference type="EMBL" id="MFC5510780.1"/>
    </source>
</evidence>
<comment type="caution">
    <text evidence="8">The sequence shown here is derived from an EMBL/GenBank/DDBJ whole genome shotgun (WGS) entry which is preliminary data.</text>
</comment>
<dbReference type="EMBL" id="JBHSMS010000023">
    <property type="protein sequence ID" value="MFC5510780.1"/>
    <property type="molecule type" value="Genomic_DNA"/>
</dbReference>
<dbReference type="InterPro" id="IPR032808">
    <property type="entry name" value="DoxX"/>
</dbReference>
<name>A0ABW0PEA9_9BURK</name>
<keyword evidence="3" id="KW-1003">Cell membrane</keyword>
<keyword evidence="6 7" id="KW-0472">Membrane</keyword>
<protein>
    <submittedName>
        <fullName evidence="8">DoxX family protein</fullName>
    </submittedName>
</protein>
<comment type="subcellular location">
    <subcellularLocation>
        <location evidence="1">Cell membrane</location>
        <topology evidence="1">Multi-pass membrane protein</topology>
    </subcellularLocation>
</comment>
<gene>
    <name evidence="8" type="ORF">ACFPOU_06555</name>
</gene>
<keyword evidence="9" id="KW-1185">Reference proteome</keyword>
<comment type="similarity">
    <text evidence="2">Belongs to the DoxX family.</text>
</comment>
<keyword evidence="4 7" id="KW-0812">Transmembrane</keyword>
<dbReference type="InterPro" id="IPR051907">
    <property type="entry name" value="DoxX-like_oxidoreductase"/>
</dbReference>
<dbReference type="PANTHER" id="PTHR33452">
    <property type="entry name" value="OXIDOREDUCTASE CATD-RELATED"/>
    <property type="match status" value="1"/>
</dbReference>
<evidence type="ECO:0000256" key="2">
    <source>
        <dbReference type="ARBA" id="ARBA00006679"/>
    </source>
</evidence>
<feature type="transmembrane region" description="Helical" evidence="7">
    <location>
        <begin position="120"/>
        <end position="137"/>
    </location>
</feature>
<evidence type="ECO:0000256" key="6">
    <source>
        <dbReference type="ARBA" id="ARBA00023136"/>
    </source>
</evidence>
<evidence type="ECO:0000256" key="5">
    <source>
        <dbReference type="ARBA" id="ARBA00022989"/>
    </source>
</evidence>